<dbReference type="Gene3D" id="2.40.30.170">
    <property type="match status" value="1"/>
</dbReference>
<comment type="similarity">
    <text evidence="1">Belongs to the membrane fusion protein (MFP) (TC 8.A.1) family.</text>
</comment>
<protein>
    <submittedName>
        <fullName evidence="4">Efflux RND transporter periplasmic adaptor subunit</fullName>
    </submittedName>
</protein>
<dbReference type="Gene3D" id="2.40.50.100">
    <property type="match status" value="1"/>
</dbReference>
<evidence type="ECO:0000256" key="1">
    <source>
        <dbReference type="ARBA" id="ARBA00009477"/>
    </source>
</evidence>
<dbReference type="Gene3D" id="2.40.420.20">
    <property type="match status" value="1"/>
</dbReference>
<evidence type="ECO:0000259" key="2">
    <source>
        <dbReference type="Pfam" id="PF25917"/>
    </source>
</evidence>
<dbReference type="PANTHER" id="PTHR30469:SF33">
    <property type="entry name" value="SLR1207 PROTEIN"/>
    <property type="match status" value="1"/>
</dbReference>
<dbReference type="PANTHER" id="PTHR30469">
    <property type="entry name" value="MULTIDRUG RESISTANCE PROTEIN MDTA"/>
    <property type="match status" value="1"/>
</dbReference>
<gene>
    <name evidence="4" type="ORF">HBA54_06220</name>
</gene>
<proteinExistence type="inferred from homology"/>
<dbReference type="Proteomes" id="UP000761264">
    <property type="component" value="Unassembled WGS sequence"/>
</dbReference>
<dbReference type="SUPFAM" id="SSF111369">
    <property type="entry name" value="HlyD-like secretion proteins"/>
    <property type="match status" value="1"/>
</dbReference>
<dbReference type="EMBL" id="JAAQPH010000004">
    <property type="protein sequence ID" value="NIA68182.1"/>
    <property type="molecule type" value="Genomic_DNA"/>
</dbReference>
<organism evidence="4 5">
    <name type="scientific">Pelagibius litoralis</name>
    <dbReference type="NCBI Taxonomy" id="374515"/>
    <lineage>
        <taxon>Bacteria</taxon>
        <taxon>Pseudomonadati</taxon>
        <taxon>Pseudomonadota</taxon>
        <taxon>Alphaproteobacteria</taxon>
        <taxon>Rhodospirillales</taxon>
        <taxon>Rhodovibrionaceae</taxon>
        <taxon>Pelagibius</taxon>
    </lineage>
</organism>
<evidence type="ECO:0000313" key="5">
    <source>
        <dbReference type="Proteomes" id="UP000761264"/>
    </source>
</evidence>
<dbReference type="InterPro" id="IPR006143">
    <property type="entry name" value="RND_pump_MFP"/>
</dbReference>
<accession>A0A967C861</accession>
<dbReference type="AlphaFoldDB" id="A0A967C861"/>
<dbReference type="GO" id="GO:0015562">
    <property type="term" value="F:efflux transmembrane transporter activity"/>
    <property type="evidence" value="ECO:0007669"/>
    <property type="project" value="TreeGrafter"/>
</dbReference>
<feature type="domain" description="CusB-like beta-barrel" evidence="3">
    <location>
        <begin position="188"/>
        <end position="258"/>
    </location>
</feature>
<feature type="domain" description="Multidrug resistance protein MdtA-like barrel-sandwich hybrid" evidence="2">
    <location>
        <begin position="57"/>
        <end position="176"/>
    </location>
</feature>
<dbReference type="Pfam" id="PF25917">
    <property type="entry name" value="BSH_RND"/>
    <property type="match status" value="1"/>
</dbReference>
<evidence type="ECO:0000313" key="4">
    <source>
        <dbReference type="EMBL" id="NIA68182.1"/>
    </source>
</evidence>
<sequence>MKRPVTLGLTALGLVAIALAAWWFVSAPPLVSLARPQRGPAVDAIYATGTVEPVRWAKIASTETGRILDYPATERRAVAKGDLLVHLDDAEAKADLREATARVAFLKGDLERYAALVERSTVSRQAYERVQSDLDQALAATAAARQRLADLTISAPLDGVVLRKDGEVGEVVQAGDVLLWIGQDRPYWITADVDEEDIPWVEPGQRSLIKADAFPKRALEGRVSEITPMGDSVNKQYRVRVLLPADSPLLIGMTTELNIIVRTEENALLIPEGAVAGNDFVWLFDDGKARRQVVELGIYGKGLVEVRGGLTDSDQLILDPPGDLQYGQTVRVRRR</sequence>
<comment type="caution">
    <text evidence="4">The sequence shown here is derived from an EMBL/GenBank/DDBJ whole genome shotgun (WGS) entry which is preliminary data.</text>
</comment>
<dbReference type="RefSeq" id="WP_167222522.1">
    <property type="nucleotide sequence ID" value="NZ_JAAQPH010000004.1"/>
</dbReference>
<dbReference type="Pfam" id="PF25954">
    <property type="entry name" value="Beta-barrel_RND_2"/>
    <property type="match status" value="1"/>
</dbReference>
<dbReference type="Gene3D" id="1.10.287.470">
    <property type="entry name" value="Helix hairpin bin"/>
    <property type="match status" value="1"/>
</dbReference>
<dbReference type="GO" id="GO:1990281">
    <property type="term" value="C:efflux pump complex"/>
    <property type="evidence" value="ECO:0007669"/>
    <property type="project" value="TreeGrafter"/>
</dbReference>
<keyword evidence="5" id="KW-1185">Reference proteome</keyword>
<dbReference type="InterPro" id="IPR058792">
    <property type="entry name" value="Beta-barrel_RND_2"/>
</dbReference>
<name>A0A967C861_9PROT</name>
<dbReference type="NCBIfam" id="TIGR01730">
    <property type="entry name" value="RND_mfp"/>
    <property type="match status" value="1"/>
</dbReference>
<reference evidence="4" key="1">
    <citation type="submission" date="2020-03" db="EMBL/GenBank/DDBJ databases">
        <title>Genome of Pelagibius litoralis DSM 21314T.</title>
        <authorList>
            <person name="Wang G."/>
        </authorList>
    </citation>
    <scope>NUCLEOTIDE SEQUENCE</scope>
    <source>
        <strain evidence="4">DSM 21314</strain>
    </source>
</reference>
<dbReference type="InterPro" id="IPR058625">
    <property type="entry name" value="MdtA-like_BSH"/>
</dbReference>
<evidence type="ECO:0000259" key="3">
    <source>
        <dbReference type="Pfam" id="PF25954"/>
    </source>
</evidence>